<reference evidence="2" key="1">
    <citation type="journal article" date="2011" name="Nature">
        <title>Genome sequence and analysis of the tuber crop potato.</title>
        <authorList>
            <consortium name="The Potato Genome Sequencing Consortium"/>
        </authorList>
    </citation>
    <scope>NUCLEOTIDE SEQUENCE [LARGE SCALE GENOMIC DNA]</scope>
    <source>
        <strain evidence="2">cv. DM1-3 516 R44</strain>
    </source>
</reference>
<keyword evidence="2" id="KW-1185">Reference proteome</keyword>
<dbReference type="Proteomes" id="UP000011115">
    <property type="component" value="Unassembled WGS sequence"/>
</dbReference>
<evidence type="ECO:0000313" key="2">
    <source>
        <dbReference type="Proteomes" id="UP000011115"/>
    </source>
</evidence>
<dbReference type="PaxDb" id="4113-PGSC0003DMT400094366"/>
<dbReference type="Gramene" id="PGSC0003DMT400094366">
    <property type="protein sequence ID" value="PGSC0003DMT400094366"/>
    <property type="gene ID" value="PGSC0003DMG400043937"/>
</dbReference>
<accession>M1DTZ7</accession>
<name>M1DTZ7_SOLTU</name>
<sequence length="71" mass="8428">MEFITSEHVSVLSYPILQHFSDKLLNYIINWEKLNMEWTRVQVLSFQITHKSVPDLQFSSICGESSFFEEE</sequence>
<protein>
    <submittedName>
        <fullName evidence="1">Uncharacterized protein</fullName>
    </submittedName>
</protein>
<proteinExistence type="predicted"/>
<evidence type="ECO:0000313" key="1">
    <source>
        <dbReference type="EnsemblPlants" id="PGSC0003DMT400094366"/>
    </source>
</evidence>
<dbReference type="HOGENOM" id="CLU_2744964_0_0_1"/>
<reference evidence="1" key="2">
    <citation type="submission" date="2015-06" db="UniProtKB">
        <authorList>
            <consortium name="EnsemblPlants"/>
        </authorList>
    </citation>
    <scope>IDENTIFICATION</scope>
    <source>
        <strain evidence="1">DM1-3 516 R44</strain>
    </source>
</reference>
<dbReference type="AlphaFoldDB" id="M1DTZ7"/>
<dbReference type="InParanoid" id="M1DTZ7"/>
<organism evidence="1 2">
    <name type="scientific">Solanum tuberosum</name>
    <name type="common">Potato</name>
    <dbReference type="NCBI Taxonomy" id="4113"/>
    <lineage>
        <taxon>Eukaryota</taxon>
        <taxon>Viridiplantae</taxon>
        <taxon>Streptophyta</taxon>
        <taxon>Embryophyta</taxon>
        <taxon>Tracheophyta</taxon>
        <taxon>Spermatophyta</taxon>
        <taxon>Magnoliopsida</taxon>
        <taxon>eudicotyledons</taxon>
        <taxon>Gunneridae</taxon>
        <taxon>Pentapetalae</taxon>
        <taxon>asterids</taxon>
        <taxon>lamiids</taxon>
        <taxon>Solanales</taxon>
        <taxon>Solanaceae</taxon>
        <taxon>Solanoideae</taxon>
        <taxon>Solaneae</taxon>
        <taxon>Solanum</taxon>
    </lineage>
</organism>
<dbReference type="EnsemblPlants" id="PGSC0003DMT400094366">
    <property type="protein sequence ID" value="PGSC0003DMT400094366"/>
    <property type="gene ID" value="PGSC0003DMG400043937"/>
</dbReference>